<evidence type="ECO:0000256" key="1">
    <source>
        <dbReference type="SAM" id="SignalP"/>
    </source>
</evidence>
<comment type="caution">
    <text evidence="2">The sequence shown here is derived from an EMBL/GenBank/DDBJ whole genome shotgun (WGS) entry which is preliminary data.</text>
</comment>
<accession>A0A2P6SL29</accession>
<gene>
    <name evidence="2" type="ORF">RchiOBHm_Chr1g0369741</name>
</gene>
<dbReference type="Gramene" id="PRQ59397">
    <property type="protein sequence ID" value="PRQ59397"/>
    <property type="gene ID" value="RchiOBHm_Chr1g0369741"/>
</dbReference>
<feature type="chain" id="PRO_5015119634" evidence="1">
    <location>
        <begin position="24"/>
        <end position="130"/>
    </location>
</feature>
<name>A0A2P6SL29_ROSCH</name>
<dbReference type="AlphaFoldDB" id="A0A2P6SL29"/>
<dbReference type="EMBL" id="PDCK01000039">
    <property type="protein sequence ID" value="PRQ59397.1"/>
    <property type="molecule type" value="Genomic_DNA"/>
</dbReference>
<evidence type="ECO:0000313" key="2">
    <source>
        <dbReference type="EMBL" id="PRQ59397.1"/>
    </source>
</evidence>
<evidence type="ECO:0000313" key="3">
    <source>
        <dbReference type="Proteomes" id="UP000238479"/>
    </source>
</evidence>
<keyword evidence="1" id="KW-0732">Signal</keyword>
<feature type="signal peptide" evidence="1">
    <location>
        <begin position="1"/>
        <end position="23"/>
    </location>
</feature>
<dbReference type="Proteomes" id="UP000238479">
    <property type="component" value="Chromosome 1"/>
</dbReference>
<keyword evidence="3" id="KW-1185">Reference proteome</keyword>
<organism evidence="2 3">
    <name type="scientific">Rosa chinensis</name>
    <name type="common">China rose</name>
    <dbReference type="NCBI Taxonomy" id="74649"/>
    <lineage>
        <taxon>Eukaryota</taxon>
        <taxon>Viridiplantae</taxon>
        <taxon>Streptophyta</taxon>
        <taxon>Embryophyta</taxon>
        <taxon>Tracheophyta</taxon>
        <taxon>Spermatophyta</taxon>
        <taxon>Magnoliopsida</taxon>
        <taxon>eudicotyledons</taxon>
        <taxon>Gunneridae</taxon>
        <taxon>Pentapetalae</taxon>
        <taxon>rosids</taxon>
        <taxon>fabids</taxon>
        <taxon>Rosales</taxon>
        <taxon>Rosaceae</taxon>
        <taxon>Rosoideae</taxon>
        <taxon>Rosoideae incertae sedis</taxon>
        <taxon>Rosa</taxon>
    </lineage>
</organism>
<proteinExistence type="predicted"/>
<reference evidence="2 3" key="1">
    <citation type="journal article" date="2018" name="Nat. Genet.">
        <title>The Rosa genome provides new insights in the design of modern roses.</title>
        <authorList>
            <person name="Bendahmane M."/>
        </authorList>
    </citation>
    <scope>NUCLEOTIDE SEQUENCE [LARGE SCALE GENOMIC DNA]</scope>
    <source>
        <strain evidence="3">cv. Old Blush</strain>
    </source>
</reference>
<sequence length="130" mass="15252">MHFHTSLHCVLLHLLSLLNWQEEQDPQSALIFLGLRIDVKFMFLGCIQVKISWIELIFVSSSHRLNVGSNKEEYAESIDNESVIKEFEVCGTRRVRFINCHSRCVTLNISYQAYHASICLLFCPYFYYLQ</sequence>
<protein>
    <submittedName>
        <fullName evidence="2">Uncharacterized protein</fullName>
    </submittedName>
</protein>